<organism evidence="8 9">
    <name type="scientific">Bordetella petrii (strain ATCC BAA-461 / DSM 12804 / CCUG 43448 / CIP 107267 / Se-1111R)</name>
    <dbReference type="NCBI Taxonomy" id="340100"/>
    <lineage>
        <taxon>Bacteria</taxon>
        <taxon>Pseudomonadati</taxon>
        <taxon>Pseudomonadota</taxon>
        <taxon>Betaproteobacteria</taxon>
        <taxon>Burkholderiales</taxon>
        <taxon>Alcaligenaceae</taxon>
        <taxon>Bordetella</taxon>
    </lineage>
</organism>
<dbReference type="Gene3D" id="1.20.1250.20">
    <property type="entry name" value="MFS general substrate transporter like domains"/>
    <property type="match status" value="1"/>
</dbReference>
<gene>
    <name evidence="8" type="ordered locus">Bpet2895</name>
</gene>
<dbReference type="KEGG" id="bpt:Bpet2895"/>
<evidence type="ECO:0000256" key="4">
    <source>
        <dbReference type="ARBA" id="ARBA00022989"/>
    </source>
</evidence>
<evidence type="ECO:0000313" key="9">
    <source>
        <dbReference type="Proteomes" id="UP000001225"/>
    </source>
</evidence>
<dbReference type="PROSITE" id="PS50850">
    <property type="entry name" value="MFS"/>
    <property type="match status" value="1"/>
</dbReference>
<evidence type="ECO:0000256" key="3">
    <source>
        <dbReference type="ARBA" id="ARBA00022692"/>
    </source>
</evidence>
<keyword evidence="9" id="KW-1185">Reference proteome</keyword>
<evidence type="ECO:0000256" key="2">
    <source>
        <dbReference type="ARBA" id="ARBA00022475"/>
    </source>
</evidence>
<feature type="domain" description="Major facilitator superfamily (MFS) profile" evidence="7">
    <location>
        <begin position="27"/>
        <end position="411"/>
    </location>
</feature>
<evidence type="ECO:0000256" key="6">
    <source>
        <dbReference type="SAM" id="Phobius"/>
    </source>
</evidence>
<feature type="transmembrane region" description="Helical" evidence="6">
    <location>
        <begin position="150"/>
        <end position="169"/>
    </location>
</feature>
<dbReference type="PANTHER" id="PTHR43124">
    <property type="entry name" value="PURINE EFFLUX PUMP PBUE"/>
    <property type="match status" value="1"/>
</dbReference>
<feature type="transmembrane region" description="Helical" evidence="6">
    <location>
        <begin position="181"/>
        <end position="201"/>
    </location>
</feature>
<comment type="subcellular location">
    <subcellularLocation>
        <location evidence="1">Cell membrane</location>
        <topology evidence="1">Multi-pass membrane protein</topology>
    </subcellularLocation>
</comment>
<evidence type="ECO:0000256" key="5">
    <source>
        <dbReference type="ARBA" id="ARBA00023136"/>
    </source>
</evidence>
<evidence type="ECO:0000313" key="8">
    <source>
        <dbReference type="EMBL" id="CAP43237.1"/>
    </source>
</evidence>
<feature type="transmembrane region" description="Helical" evidence="6">
    <location>
        <begin position="264"/>
        <end position="285"/>
    </location>
</feature>
<feature type="transmembrane region" description="Helical" evidence="6">
    <location>
        <begin position="28"/>
        <end position="51"/>
    </location>
</feature>
<dbReference type="PANTHER" id="PTHR43124:SF10">
    <property type="entry name" value="PURINE EFFLUX PUMP PBUE"/>
    <property type="match status" value="1"/>
</dbReference>
<feature type="transmembrane region" description="Helical" evidence="6">
    <location>
        <begin position="231"/>
        <end position="252"/>
    </location>
</feature>
<dbReference type="InterPro" id="IPR020846">
    <property type="entry name" value="MFS_dom"/>
</dbReference>
<protein>
    <submittedName>
        <fullName evidence="8">MFS efflux transporter</fullName>
    </submittedName>
</protein>
<dbReference type="GO" id="GO:0005886">
    <property type="term" value="C:plasma membrane"/>
    <property type="evidence" value="ECO:0007669"/>
    <property type="project" value="UniProtKB-SubCell"/>
</dbReference>
<keyword evidence="3 6" id="KW-0812">Transmembrane</keyword>
<dbReference type="AlphaFoldDB" id="A9IRZ8"/>
<reference evidence="8 9" key="1">
    <citation type="journal article" date="2008" name="BMC Genomics">
        <title>The missing link: Bordetella petrii is endowed with both the metabolic versatility of environmental bacteria and virulence traits of pathogenic Bordetellae.</title>
        <authorList>
            <person name="Gross R."/>
            <person name="Guzman C.A."/>
            <person name="Sebaihia M."/>
            <person name="Martins Dos Santos V.A."/>
            <person name="Pieper D.H."/>
            <person name="Koebnik R."/>
            <person name="Lechner M."/>
            <person name="Bartels D."/>
            <person name="Buhrmester J."/>
            <person name="Choudhuri J.V."/>
            <person name="Ebensen T."/>
            <person name="Gaigalat L."/>
            <person name="Herrmann S."/>
            <person name="Khachane A.N."/>
            <person name="Larisch C."/>
            <person name="Link S."/>
            <person name="Linke B."/>
            <person name="Meyer F."/>
            <person name="Mormann S."/>
            <person name="Nakunst D."/>
            <person name="Rueckert C."/>
            <person name="Schneiker-Bekel S."/>
            <person name="Schulze K."/>
            <person name="Vorhoelter F.J."/>
            <person name="Yevsa T."/>
            <person name="Engle J.T."/>
            <person name="Goldman W.E."/>
            <person name="Puehler A."/>
            <person name="Goebel U.B."/>
            <person name="Goesmann A."/>
            <person name="Bloecker H."/>
            <person name="Kaiser O."/>
            <person name="Martinez-Arias R."/>
        </authorList>
    </citation>
    <scope>NUCLEOTIDE SEQUENCE [LARGE SCALE GENOMIC DNA]</scope>
    <source>
        <strain evidence="9">ATCC BAA-461 / DSM 12804 / CCUG 43448 / CIP 107267 / Se-1111R</strain>
    </source>
</reference>
<name>A9IRZ8_BORPD</name>
<dbReference type="InterPro" id="IPR036259">
    <property type="entry name" value="MFS_trans_sf"/>
</dbReference>
<dbReference type="InterPro" id="IPR011701">
    <property type="entry name" value="MFS"/>
</dbReference>
<dbReference type="SUPFAM" id="SSF103473">
    <property type="entry name" value="MFS general substrate transporter"/>
    <property type="match status" value="1"/>
</dbReference>
<feature type="transmembrane region" description="Helical" evidence="6">
    <location>
        <begin position="360"/>
        <end position="379"/>
    </location>
</feature>
<sequence length="411" mass="41029">MFYIHNSRTAATPAAPAIPAPGLGLGAILVLALGTFAVGTDAFIVAAFLPLMAADLGVTPSVAGHSVTAFAVAYALLAPVIATLTARVPRRTLLCVSLALLGAANIGSALATSMPWLIASRIAAAATAAAYTPNAGAVAAALVRTDFRARALAIVIGGLTVATALGVPLGRVASTMLSWRAALVAVGGVALLASAGVRASLPRLGGAPAMSLGGAPAMSLAQRLQVLRQPAVLKVLPLTVLGMAAAYVPYAYTVQVLQALATPAGWVTGMLLGYGLGAMAGNYLSGVGTDRRGARRVLLTAYLIMAVALGGLAWLAASAEPMLPITAALVGLWGASSWAQSPAQQHRLIASAPQHGALVVALNASAIYFGIALGTAIGARLVETGAVALLACGAALALLSWVYAAATCHER</sequence>
<accession>A9IRZ8</accession>
<keyword evidence="2" id="KW-1003">Cell membrane</keyword>
<dbReference type="InterPro" id="IPR050189">
    <property type="entry name" value="MFS_Efflux_Transporters"/>
</dbReference>
<keyword evidence="4 6" id="KW-1133">Transmembrane helix</keyword>
<feature type="transmembrane region" description="Helical" evidence="6">
    <location>
        <begin position="93"/>
        <end position="116"/>
    </location>
</feature>
<feature type="transmembrane region" description="Helical" evidence="6">
    <location>
        <begin position="385"/>
        <end position="406"/>
    </location>
</feature>
<feature type="transmembrane region" description="Helical" evidence="6">
    <location>
        <begin position="122"/>
        <end position="143"/>
    </location>
</feature>
<feature type="transmembrane region" description="Helical" evidence="6">
    <location>
        <begin position="297"/>
        <end position="316"/>
    </location>
</feature>
<evidence type="ECO:0000259" key="7">
    <source>
        <dbReference type="PROSITE" id="PS50850"/>
    </source>
</evidence>
<dbReference type="GO" id="GO:0022857">
    <property type="term" value="F:transmembrane transporter activity"/>
    <property type="evidence" value="ECO:0007669"/>
    <property type="project" value="InterPro"/>
</dbReference>
<dbReference type="Pfam" id="PF07690">
    <property type="entry name" value="MFS_1"/>
    <property type="match status" value="1"/>
</dbReference>
<dbReference type="EMBL" id="AM902716">
    <property type="protein sequence ID" value="CAP43237.1"/>
    <property type="molecule type" value="Genomic_DNA"/>
</dbReference>
<keyword evidence="5 6" id="KW-0472">Membrane</keyword>
<dbReference type="STRING" id="94624.Bpet2895"/>
<dbReference type="eggNOG" id="COG2814">
    <property type="taxonomic scope" value="Bacteria"/>
</dbReference>
<dbReference type="CDD" id="cd17324">
    <property type="entry name" value="MFS_NepI_like"/>
    <property type="match status" value="1"/>
</dbReference>
<dbReference type="Proteomes" id="UP000001225">
    <property type="component" value="Chromosome"/>
</dbReference>
<evidence type="ECO:0000256" key="1">
    <source>
        <dbReference type="ARBA" id="ARBA00004651"/>
    </source>
</evidence>
<proteinExistence type="predicted"/>
<feature type="transmembrane region" description="Helical" evidence="6">
    <location>
        <begin position="63"/>
        <end position="86"/>
    </location>
</feature>